<feature type="non-terminal residue" evidence="1">
    <location>
        <position position="1"/>
    </location>
</feature>
<organism evidence="1 2">
    <name type="scientific">Candidatus Desantisbacteria bacterium CG_4_10_14_0_8_um_filter_48_22</name>
    <dbReference type="NCBI Taxonomy" id="1974543"/>
    <lineage>
        <taxon>Bacteria</taxon>
        <taxon>Candidatus Desantisiibacteriota</taxon>
    </lineage>
</organism>
<evidence type="ECO:0000313" key="1">
    <source>
        <dbReference type="EMBL" id="PIZ18207.1"/>
    </source>
</evidence>
<gene>
    <name evidence="1" type="ORF">COY52_00685</name>
</gene>
<sequence>TLAVFTADGVEHPAVEAMAAEDAGGNISVLGGYYNEIKYFIDCVDSNQKLKVVTAKDARNSLEIIMLEKKSAETGRAVSTD</sequence>
<dbReference type="EMBL" id="PFMR01000022">
    <property type="protein sequence ID" value="PIZ18207.1"/>
    <property type="molecule type" value="Genomic_DNA"/>
</dbReference>
<accession>A0A2M7SF95</accession>
<comment type="caution">
    <text evidence="1">The sequence shown here is derived from an EMBL/GenBank/DDBJ whole genome shotgun (WGS) entry which is preliminary data.</text>
</comment>
<dbReference type="AlphaFoldDB" id="A0A2M7SF95"/>
<reference evidence="2" key="1">
    <citation type="submission" date="2017-09" db="EMBL/GenBank/DDBJ databases">
        <title>Depth-based differentiation of microbial function through sediment-hosted aquifers and enrichment of novel symbionts in the deep terrestrial subsurface.</title>
        <authorList>
            <person name="Probst A.J."/>
            <person name="Ladd B."/>
            <person name="Jarett J.K."/>
            <person name="Geller-Mcgrath D.E."/>
            <person name="Sieber C.M.K."/>
            <person name="Emerson J.B."/>
            <person name="Anantharaman K."/>
            <person name="Thomas B.C."/>
            <person name="Malmstrom R."/>
            <person name="Stieglmeier M."/>
            <person name="Klingl A."/>
            <person name="Woyke T."/>
            <person name="Ryan C.M."/>
            <person name="Banfield J.F."/>
        </authorList>
    </citation>
    <scope>NUCLEOTIDE SEQUENCE [LARGE SCALE GENOMIC DNA]</scope>
</reference>
<evidence type="ECO:0008006" key="3">
    <source>
        <dbReference type="Google" id="ProtNLM"/>
    </source>
</evidence>
<evidence type="ECO:0000313" key="2">
    <source>
        <dbReference type="Proteomes" id="UP000229307"/>
    </source>
</evidence>
<dbReference type="Proteomes" id="UP000229307">
    <property type="component" value="Unassembled WGS sequence"/>
</dbReference>
<protein>
    <recommendedName>
        <fullName evidence="3">Oxidoreductase</fullName>
    </recommendedName>
</protein>
<dbReference type="Gene3D" id="3.30.360.10">
    <property type="entry name" value="Dihydrodipicolinate Reductase, domain 2"/>
    <property type="match status" value="1"/>
</dbReference>
<proteinExistence type="predicted"/>
<name>A0A2M7SF95_9BACT</name>